<dbReference type="RefSeq" id="WP_137328179.1">
    <property type="nucleotide sequence ID" value="NZ_CP040058.1"/>
</dbReference>
<dbReference type="InterPro" id="IPR010982">
    <property type="entry name" value="Lambda_DNA-bd_dom_sf"/>
</dbReference>
<dbReference type="CDD" id="cd00093">
    <property type="entry name" value="HTH_XRE"/>
    <property type="match status" value="1"/>
</dbReference>
<proteinExistence type="predicted"/>
<protein>
    <recommendedName>
        <fullName evidence="1">HTH cro/C1-type domain-containing protein</fullName>
    </recommendedName>
</protein>
<dbReference type="InterPro" id="IPR001387">
    <property type="entry name" value="Cro/C1-type_HTH"/>
</dbReference>
<reference evidence="2 3" key="1">
    <citation type="submission" date="2019-05" db="EMBL/GenBank/DDBJ databases">
        <title>Complete genome sequencing of Anaerostipes rhamnosivorans.</title>
        <authorList>
            <person name="Bui T.P.N."/>
            <person name="de Vos W.M."/>
        </authorList>
    </citation>
    <scope>NUCLEOTIDE SEQUENCE [LARGE SCALE GENOMIC DNA]</scope>
    <source>
        <strain evidence="2 3">1y2</strain>
    </source>
</reference>
<dbReference type="GO" id="GO:0003677">
    <property type="term" value="F:DNA binding"/>
    <property type="evidence" value="ECO:0007669"/>
    <property type="project" value="InterPro"/>
</dbReference>
<dbReference type="PROSITE" id="PS50943">
    <property type="entry name" value="HTH_CROC1"/>
    <property type="match status" value="1"/>
</dbReference>
<dbReference type="EMBL" id="CP040058">
    <property type="protein sequence ID" value="QCP34667.1"/>
    <property type="molecule type" value="Genomic_DNA"/>
</dbReference>
<sequence>MKFAENLNEYLESHDISNYRIYKDTGLSDSLIGYWRKGKKQPTLENLVILCDYLDVSIDYLVGNISAKEEKLLRYYRALSPEEKDEVDTYMNNSAIDT</sequence>
<evidence type="ECO:0000259" key="1">
    <source>
        <dbReference type="PROSITE" id="PS50943"/>
    </source>
</evidence>
<dbReference type="OrthoDB" id="2062347at2"/>
<accession>A0A4P8IDJ2</accession>
<evidence type="ECO:0000313" key="3">
    <source>
        <dbReference type="Proteomes" id="UP000298653"/>
    </source>
</evidence>
<keyword evidence="3" id="KW-1185">Reference proteome</keyword>
<dbReference type="SMART" id="SM00530">
    <property type="entry name" value="HTH_XRE"/>
    <property type="match status" value="1"/>
</dbReference>
<feature type="domain" description="HTH cro/C1-type" evidence="1">
    <location>
        <begin position="25"/>
        <end position="61"/>
    </location>
</feature>
<gene>
    <name evidence="2" type="ORF">AR1Y2_1213</name>
</gene>
<dbReference type="Proteomes" id="UP000298653">
    <property type="component" value="Chromosome"/>
</dbReference>
<dbReference type="AlphaFoldDB" id="A0A4P8IDJ2"/>
<organism evidence="2 3">
    <name type="scientific">Anaerostipes rhamnosivorans</name>
    <dbReference type="NCBI Taxonomy" id="1229621"/>
    <lineage>
        <taxon>Bacteria</taxon>
        <taxon>Bacillati</taxon>
        <taxon>Bacillota</taxon>
        <taxon>Clostridia</taxon>
        <taxon>Lachnospirales</taxon>
        <taxon>Lachnospiraceae</taxon>
        <taxon>Anaerostipes</taxon>
    </lineage>
</organism>
<dbReference type="Gene3D" id="1.10.260.40">
    <property type="entry name" value="lambda repressor-like DNA-binding domains"/>
    <property type="match status" value="1"/>
</dbReference>
<dbReference type="KEGG" id="arf:AR1Y2_1213"/>
<name>A0A4P8IDJ2_9FIRM</name>
<evidence type="ECO:0000313" key="2">
    <source>
        <dbReference type="EMBL" id="QCP34667.1"/>
    </source>
</evidence>
<dbReference type="SUPFAM" id="SSF47413">
    <property type="entry name" value="lambda repressor-like DNA-binding domains"/>
    <property type="match status" value="1"/>
</dbReference>
<dbReference type="Pfam" id="PF01381">
    <property type="entry name" value="HTH_3"/>
    <property type="match status" value="1"/>
</dbReference>